<proteinExistence type="predicted"/>
<gene>
    <name evidence="2" type="ORF">I553_10259</name>
</gene>
<dbReference type="EMBL" id="JAOB01000053">
    <property type="protein sequence ID" value="EUA32652.1"/>
    <property type="molecule type" value="Genomic_DNA"/>
</dbReference>
<reference evidence="2" key="1">
    <citation type="submission" date="2014-01" db="EMBL/GenBank/DDBJ databases">
        <authorList>
            <person name="Brown-Elliot B."/>
            <person name="Wallace R."/>
            <person name="Lenaerts A."/>
            <person name="Ordway D."/>
            <person name="DeGroote M.A."/>
            <person name="Parker T."/>
            <person name="Sizemore C."/>
            <person name="Tallon L.J."/>
            <person name="Sadzewicz L.K."/>
            <person name="Sengamalay N."/>
            <person name="Fraser C.M."/>
            <person name="Hine E."/>
            <person name="Shefchek K.A."/>
            <person name="Das S.P."/>
            <person name="Tettelin H."/>
        </authorList>
    </citation>
    <scope>NUCLEOTIDE SEQUENCE [LARGE SCALE GENOMIC DNA]</scope>
    <source>
        <strain evidence="2">4042</strain>
    </source>
</reference>
<dbReference type="PATRIC" id="fig|1299334.3.peg.5624"/>
<feature type="region of interest" description="Disordered" evidence="1">
    <location>
        <begin position="48"/>
        <end position="75"/>
    </location>
</feature>
<organism evidence="2">
    <name type="scientific">Mycobacterium xenopi 4042</name>
    <dbReference type="NCBI Taxonomy" id="1299334"/>
    <lineage>
        <taxon>Bacteria</taxon>
        <taxon>Bacillati</taxon>
        <taxon>Actinomycetota</taxon>
        <taxon>Actinomycetes</taxon>
        <taxon>Mycobacteriales</taxon>
        <taxon>Mycobacteriaceae</taxon>
        <taxon>Mycobacterium</taxon>
    </lineage>
</organism>
<protein>
    <submittedName>
        <fullName evidence="2">Putative class II aldolase/adducin domain protein</fullName>
    </submittedName>
</protein>
<feature type="region of interest" description="Disordered" evidence="1">
    <location>
        <begin position="92"/>
        <end position="125"/>
    </location>
</feature>
<evidence type="ECO:0000313" key="2">
    <source>
        <dbReference type="EMBL" id="EUA32652.1"/>
    </source>
</evidence>
<feature type="compositionally biased region" description="Low complexity" evidence="1">
    <location>
        <begin position="113"/>
        <end position="124"/>
    </location>
</feature>
<sequence>MATTFTDSKAELMRRAQERLAANVGESGLTARQKLALTCRALFDAGHDSGWPGRSPHGPSSPARTTPSGWGWGSTRSPTPICCLSTRTSTCSTAREWPTPPTAFTAGSTARGPTSSASCTPTRSTARRCRCSRFR</sequence>
<accession>X8AL76</accession>
<evidence type="ECO:0000256" key="1">
    <source>
        <dbReference type="SAM" id="MobiDB-lite"/>
    </source>
</evidence>
<feature type="compositionally biased region" description="Polar residues" evidence="1">
    <location>
        <begin position="62"/>
        <end position="75"/>
    </location>
</feature>
<dbReference type="AlphaFoldDB" id="X8AL76"/>
<name>X8AL76_MYCXE</name>
<comment type="caution">
    <text evidence="2">The sequence shown here is derived from an EMBL/GenBank/DDBJ whole genome shotgun (WGS) entry which is preliminary data.</text>
</comment>